<evidence type="ECO:0000256" key="4">
    <source>
        <dbReference type="ARBA" id="ARBA00022670"/>
    </source>
</evidence>
<keyword evidence="6" id="KW-0479">Metal-binding</keyword>
<proteinExistence type="predicted"/>
<evidence type="ECO:0000256" key="9">
    <source>
        <dbReference type="ARBA" id="ARBA00022989"/>
    </source>
</evidence>
<comment type="cofactor">
    <cofactor evidence="1">
        <name>Mn(2+)</name>
        <dbReference type="ChEBI" id="CHEBI:29035"/>
    </cofactor>
</comment>
<comment type="subcellular location">
    <subcellularLocation>
        <location evidence="3">Membrane</location>
        <topology evidence="3">Single-pass type I membrane protein</topology>
    </subcellularLocation>
</comment>
<dbReference type="GO" id="GO:0006508">
    <property type="term" value="P:proteolysis"/>
    <property type="evidence" value="ECO:0007669"/>
    <property type="project" value="UniProtKB-KW"/>
</dbReference>
<keyword evidence="7 13" id="KW-0732">Signal</keyword>
<evidence type="ECO:0000256" key="8">
    <source>
        <dbReference type="ARBA" id="ARBA00022801"/>
    </source>
</evidence>
<dbReference type="KEGG" id="chiz:HQ393_08520"/>
<dbReference type="InterPro" id="IPR002816">
    <property type="entry name" value="TraB/PrgY/GumN_fam"/>
</dbReference>
<dbReference type="InterPro" id="IPR040230">
    <property type="entry name" value="TIKI1/2-like"/>
</dbReference>
<evidence type="ECO:0000256" key="2">
    <source>
        <dbReference type="ARBA" id="ARBA00001941"/>
    </source>
</evidence>
<dbReference type="CDD" id="cd14789">
    <property type="entry name" value="Tiki"/>
    <property type="match status" value="1"/>
</dbReference>
<accession>A0A7H9BI25</accession>
<protein>
    <submittedName>
        <fullName evidence="14">TraB/GumN family protein</fullName>
    </submittedName>
</protein>
<dbReference type="EMBL" id="CP058627">
    <property type="protein sequence ID" value="QLG88287.1"/>
    <property type="molecule type" value="Genomic_DNA"/>
</dbReference>
<feature type="chain" id="PRO_5028931886" evidence="13">
    <location>
        <begin position="27"/>
        <end position="299"/>
    </location>
</feature>
<gene>
    <name evidence="14" type="ORF">HQ393_08520</name>
</gene>
<keyword evidence="5" id="KW-0812">Transmembrane</keyword>
<evidence type="ECO:0000256" key="11">
    <source>
        <dbReference type="ARBA" id="ARBA00023136"/>
    </source>
</evidence>
<keyword evidence="10" id="KW-0482">Metalloprotease</keyword>
<name>A0A7H9BI25_9NEIS</name>
<comment type="cofactor">
    <cofactor evidence="2">
        <name>Co(2+)</name>
        <dbReference type="ChEBI" id="CHEBI:48828"/>
    </cofactor>
</comment>
<dbReference type="GO" id="GO:0016020">
    <property type="term" value="C:membrane"/>
    <property type="evidence" value="ECO:0007669"/>
    <property type="project" value="UniProtKB-SubCell"/>
</dbReference>
<keyword evidence="11" id="KW-0472">Membrane</keyword>
<keyword evidence="8" id="KW-0378">Hydrolase</keyword>
<evidence type="ECO:0000313" key="15">
    <source>
        <dbReference type="Proteomes" id="UP000509597"/>
    </source>
</evidence>
<dbReference type="PROSITE" id="PS51257">
    <property type="entry name" value="PROKAR_LIPOPROTEIN"/>
    <property type="match status" value="1"/>
</dbReference>
<keyword evidence="15" id="KW-1185">Reference proteome</keyword>
<evidence type="ECO:0000256" key="7">
    <source>
        <dbReference type="ARBA" id="ARBA00022729"/>
    </source>
</evidence>
<dbReference type="PANTHER" id="PTHR31120:SF6">
    <property type="entry name" value="METALLOPROTEASE TIKI HOMOLOG"/>
    <property type="match status" value="1"/>
</dbReference>
<keyword evidence="12" id="KW-0325">Glycoprotein</keyword>
<evidence type="ECO:0000256" key="12">
    <source>
        <dbReference type="ARBA" id="ARBA00023180"/>
    </source>
</evidence>
<reference evidence="14 15" key="1">
    <citation type="submission" date="2020-07" db="EMBL/GenBank/DDBJ databases">
        <title>Complete genome sequence of Chitinibacter sp. 2T18.</title>
        <authorList>
            <person name="Bae J.-W."/>
            <person name="Choi J.-W."/>
        </authorList>
    </citation>
    <scope>NUCLEOTIDE SEQUENCE [LARGE SCALE GENOMIC DNA]</scope>
    <source>
        <strain evidence="14 15">2T18</strain>
    </source>
</reference>
<evidence type="ECO:0000256" key="13">
    <source>
        <dbReference type="SAM" id="SignalP"/>
    </source>
</evidence>
<dbReference type="GO" id="GO:0030178">
    <property type="term" value="P:negative regulation of Wnt signaling pathway"/>
    <property type="evidence" value="ECO:0007669"/>
    <property type="project" value="InterPro"/>
</dbReference>
<evidence type="ECO:0000256" key="10">
    <source>
        <dbReference type="ARBA" id="ARBA00023049"/>
    </source>
</evidence>
<dbReference type="RefSeq" id="WP_179354804.1">
    <property type="nucleotide sequence ID" value="NZ_CP058627.1"/>
</dbReference>
<evidence type="ECO:0000256" key="5">
    <source>
        <dbReference type="ARBA" id="ARBA00022692"/>
    </source>
</evidence>
<evidence type="ECO:0000256" key="1">
    <source>
        <dbReference type="ARBA" id="ARBA00001936"/>
    </source>
</evidence>
<evidence type="ECO:0000256" key="3">
    <source>
        <dbReference type="ARBA" id="ARBA00004479"/>
    </source>
</evidence>
<dbReference type="AlphaFoldDB" id="A0A7H9BI25"/>
<feature type="signal peptide" evidence="13">
    <location>
        <begin position="1"/>
        <end position="26"/>
    </location>
</feature>
<dbReference type="PANTHER" id="PTHR31120">
    <property type="entry name" value="METALLOPROTEASE TIKI"/>
    <property type="match status" value="1"/>
</dbReference>
<dbReference type="Proteomes" id="UP000509597">
    <property type="component" value="Chromosome"/>
</dbReference>
<dbReference type="GO" id="GO:0046872">
    <property type="term" value="F:metal ion binding"/>
    <property type="evidence" value="ECO:0007669"/>
    <property type="project" value="UniProtKB-KW"/>
</dbReference>
<evidence type="ECO:0000256" key="6">
    <source>
        <dbReference type="ARBA" id="ARBA00022723"/>
    </source>
</evidence>
<dbReference type="Pfam" id="PF01963">
    <property type="entry name" value="TraB_PrgY_gumN"/>
    <property type="match status" value="1"/>
</dbReference>
<keyword evidence="9" id="KW-1133">Transmembrane helix</keyword>
<sequence length="299" mass="33241">MFARLRPLVVLAFTSCLMLMGCSANSEKSSASNAVLWKIEKSGVPESWLFGTAHISDSRVAKFSPAVEAALNQSKHIGTEIKIDFGSMMAMGNAMLTKEPTLPAKLSAEQYTKLLPELAAREYPEVAAAKFKPWAAAMLLMTPAKVKGEIPMDMRVMKHAMENEKDYFGVETVDEQLSYFQNIPEAKQIVLLNALISQQDKLAKSYEQLLNAYVKQDLDALQKLAEQDEISLPEADQAWFKEWQTKLISERNPVMAKRIQEHLLEGNAFIAIGALHLPGKDGLIERLRAAGYTVTPVLK</sequence>
<organism evidence="14 15">
    <name type="scientific">Chitinibacter bivalviorum</name>
    <dbReference type="NCBI Taxonomy" id="2739434"/>
    <lineage>
        <taxon>Bacteria</taxon>
        <taxon>Pseudomonadati</taxon>
        <taxon>Pseudomonadota</taxon>
        <taxon>Betaproteobacteria</taxon>
        <taxon>Neisseriales</taxon>
        <taxon>Chitinibacteraceae</taxon>
        <taxon>Chitinibacter</taxon>
    </lineage>
</organism>
<dbReference type="GO" id="GO:0004222">
    <property type="term" value="F:metalloendopeptidase activity"/>
    <property type="evidence" value="ECO:0007669"/>
    <property type="project" value="TreeGrafter"/>
</dbReference>
<evidence type="ECO:0000313" key="14">
    <source>
        <dbReference type="EMBL" id="QLG88287.1"/>
    </source>
</evidence>
<keyword evidence="4" id="KW-0645">Protease</keyword>